<dbReference type="GO" id="GO:0000978">
    <property type="term" value="F:RNA polymerase II cis-regulatory region sequence-specific DNA binding"/>
    <property type="evidence" value="ECO:0007669"/>
    <property type="project" value="TreeGrafter"/>
</dbReference>
<proteinExistence type="predicted"/>
<feature type="domain" description="Fork-head" evidence="5">
    <location>
        <begin position="219"/>
        <end position="291"/>
    </location>
</feature>
<organism evidence="6 7">
    <name type="scientific">Caenorhabditis japonica</name>
    <dbReference type="NCBI Taxonomy" id="281687"/>
    <lineage>
        <taxon>Eukaryota</taxon>
        <taxon>Metazoa</taxon>
        <taxon>Ecdysozoa</taxon>
        <taxon>Nematoda</taxon>
        <taxon>Chromadorea</taxon>
        <taxon>Rhabditida</taxon>
        <taxon>Rhabditina</taxon>
        <taxon>Rhabditomorpha</taxon>
        <taxon>Rhabditoidea</taxon>
        <taxon>Rhabditidae</taxon>
        <taxon>Peloderinae</taxon>
        <taxon>Caenorhabditis</taxon>
    </lineage>
</organism>
<dbReference type="GO" id="GO:0030154">
    <property type="term" value="P:cell differentiation"/>
    <property type="evidence" value="ECO:0007669"/>
    <property type="project" value="TreeGrafter"/>
</dbReference>
<dbReference type="EnsemblMetazoa" id="CJA13382.1">
    <property type="protein sequence ID" value="CJA13382.1"/>
    <property type="gene ID" value="WBGene00132586"/>
</dbReference>
<dbReference type="PANTHER" id="PTHR11829:SF388">
    <property type="entry name" value="FORK HEAD DOMAIN-CONTAINING PROTEIN L1-RELATED"/>
    <property type="match status" value="1"/>
</dbReference>
<dbReference type="Pfam" id="PF00250">
    <property type="entry name" value="Forkhead"/>
    <property type="match status" value="1"/>
</dbReference>
<keyword evidence="2 3" id="KW-0539">Nucleus</keyword>
<evidence type="ECO:0000256" key="3">
    <source>
        <dbReference type="PROSITE-ProRule" id="PRU00089"/>
    </source>
</evidence>
<name>A0A8R1HVV9_CAEJA</name>
<accession>A0A8R1HVV9</accession>
<dbReference type="Gene3D" id="1.10.10.10">
    <property type="entry name" value="Winged helix-like DNA-binding domain superfamily/Winged helix DNA-binding domain"/>
    <property type="match status" value="1"/>
</dbReference>
<keyword evidence="4" id="KW-0175">Coiled coil</keyword>
<sequence>MTLVFFTALVFFRSSINTPCSVFICRHSSPIYVPHEKSSLHLMPSLLGVPTNRYRLFVLFLCVLFFYTWHGQRASFDEQLRRRDEQNEALRMDRDSVAEKLRVIWLHKKKLETALNLQKSESQKFEAKIKLKQSELYGWKTKTEQCLEELSVCKKTKNVPEVHKDVNVNNEKLIEEWKKKLEDVEEKLRKYDVEYNAKYTIFKHELTECEEKIKTLTGFIEAKFPYYRDADAKRKQGWQNSIRHNLSLNDCFVKKARDGQSCANDRKGNYWQMVPDNAPLFDNGNFKRRKAQTQYCRTIQDD</sequence>
<reference evidence="6" key="2">
    <citation type="submission" date="2022-06" db="UniProtKB">
        <authorList>
            <consortium name="EnsemblMetazoa"/>
        </authorList>
    </citation>
    <scope>IDENTIFICATION</scope>
    <source>
        <strain evidence="6">DF5081</strain>
    </source>
</reference>
<dbReference type="PROSITE" id="PS50039">
    <property type="entry name" value="FORK_HEAD_3"/>
    <property type="match status" value="1"/>
</dbReference>
<evidence type="ECO:0000259" key="5">
    <source>
        <dbReference type="PROSITE" id="PS50039"/>
    </source>
</evidence>
<dbReference type="PANTHER" id="PTHR11829">
    <property type="entry name" value="FORKHEAD BOX PROTEIN"/>
    <property type="match status" value="1"/>
</dbReference>
<evidence type="ECO:0000256" key="4">
    <source>
        <dbReference type="SAM" id="Coils"/>
    </source>
</evidence>
<feature type="DNA-binding region" description="Fork-head" evidence="3">
    <location>
        <begin position="219"/>
        <end position="291"/>
    </location>
</feature>
<dbReference type="GO" id="GO:0009653">
    <property type="term" value="P:anatomical structure morphogenesis"/>
    <property type="evidence" value="ECO:0007669"/>
    <property type="project" value="TreeGrafter"/>
</dbReference>
<dbReference type="PRINTS" id="PR00053">
    <property type="entry name" value="FORKHEAD"/>
</dbReference>
<evidence type="ECO:0000313" key="6">
    <source>
        <dbReference type="EnsemblMetazoa" id="CJA13382.1"/>
    </source>
</evidence>
<keyword evidence="7" id="KW-1185">Reference proteome</keyword>
<reference evidence="7" key="1">
    <citation type="submission" date="2010-08" db="EMBL/GenBank/DDBJ databases">
        <authorList>
            <consortium name="Caenorhabditis japonica Sequencing Consortium"/>
            <person name="Wilson R.K."/>
        </authorList>
    </citation>
    <scope>NUCLEOTIDE SEQUENCE [LARGE SCALE GENOMIC DNA]</scope>
    <source>
        <strain evidence="7">DF5081</strain>
    </source>
</reference>
<dbReference type="SMART" id="SM00339">
    <property type="entry name" value="FH"/>
    <property type="match status" value="1"/>
</dbReference>
<dbReference type="InterPro" id="IPR036390">
    <property type="entry name" value="WH_DNA-bd_sf"/>
</dbReference>
<dbReference type="InterPro" id="IPR001766">
    <property type="entry name" value="Fork_head_dom"/>
</dbReference>
<dbReference type="SUPFAM" id="SSF46785">
    <property type="entry name" value="Winged helix' DNA-binding domain"/>
    <property type="match status" value="1"/>
</dbReference>
<dbReference type="InterPro" id="IPR030456">
    <property type="entry name" value="TF_fork_head_CS_2"/>
</dbReference>
<feature type="coiled-coil region" evidence="4">
    <location>
        <begin position="167"/>
        <end position="194"/>
    </location>
</feature>
<dbReference type="GO" id="GO:0000981">
    <property type="term" value="F:DNA-binding transcription factor activity, RNA polymerase II-specific"/>
    <property type="evidence" value="ECO:0007669"/>
    <property type="project" value="TreeGrafter"/>
</dbReference>
<evidence type="ECO:0000313" key="7">
    <source>
        <dbReference type="Proteomes" id="UP000005237"/>
    </source>
</evidence>
<dbReference type="InterPro" id="IPR050211">
    <property type="entry name" value="FOX_domain-containing"/>
</dbReference>
<dbReference type="GO" id="GO:0005634">
    <property type="term" value="C:nucleus"/>
    <property type="evidence" value="ECO:0007669"/>
    <property type="project" value="UniProtKB-SubCell"/>
</dbReference>
<dbReference type="InterPro" id="IPR036388">
    <property type="entry name" value="WH-like_DNA-bd_sf"/>
</dbReference>
<evidence type="ECO:0000256" key="2">
    <source>
        <dbReference type="ARBA" id="ARBA00023242"/>
    </source>
</evidence>
<keyword evidence="1 3" id="KW-0238">DNA-binding</keyword>
<comment type="subcellular location">
    <subcellularLocation>
        <location evidence="3">Nucleus</location>
    </subcellularLocation>
</comment>
<dbReference type="PROSITE" id="PS00658">
    <property type="entry name" value="FORK_HEAD_2"/>
    <property type="match status" value="1"/>
</dbReference>
<evidence type="ECO:0000256" key="1">
    <source>
        <dbReference type="ARBA" id="ARBA00023125"/>
    </source>
</evidence>
<dbReference type="AlphaFoldDB" id="A0A8R1HVV9"/>
<protein>
    <submittedName>
        <fullName evidence="6">Fork-head domain-containing protein</fullName>
    </submittedName>
</protein>
<dbReference type="Proteomes" id="UP000005237">
    <property type="component" value="Unassembled WGS sequence"/>
</dbReference>